<evidence type="ECO:0000259" key="2">
    <source>
        <dbReference type="Pfam" id="PF10400"/>
    </source>
</evidence>
<evidence type="ECO:0000313" key="3">
    <source>
        <dbReference type="EMBL" id="QDH23517.1"/>
    </source>
</evidence>
<dbReference type="InterPro" id="IPR036388">
    <property type="entry name" value="WH-like_DNA-bd_sf"/>
</dbReference>
<feature type="domain" description="Transcription regulator PadR C-terminal" evidence="2">
    <location>
        <begin position="89"/>
        <end position="171"/>
    </location>
</feature>
<dbReference type="SUPFAM" id="SSF46785">
    <property type="entry name" value="Winged helix' DNA-binding domain"/>
    <property type="match status" value="1"/>
</dbReference>
<dbReference type="EMBL" id="CP041217">
    <property type="protein sequence ID" value="QDH23517.1"/>
    <property type="molecule type" value="Genomic_DNA"/>
</dbReference>
<keyword evidence="4" id="KW-1185">Reference proteome</keyword>
<proteinExistence type="predicted"/>
<dbReference type="Gene3D" id="6.10.140.190">
    <property type="match status" value="1"/>
</dbReference>
<organism evidence="3 4">
    <name type="scientific">Saccharibacillus brassicae</name>
    <dbReference type="NCBI Taxonomy" id="2583377"/>
    <lineage>
        <taxon>Bacteria</taxon>
        <taxon>Bacillati</taxon>
        <taxon>Bacillota</taxon>
        <taxon>Bacilli</taxon>
        <taxon>Bacillales</taxon>
        <taxon>Paenibacillaceae</taxon>
        <taxon>Saccharibacillus</taxon>
    </lineage>
</organism>
<dbReference type="InterPro" id="IPR036390">
    <property type="entry name" value="WH_DNA-bd_sf"/>
</dbReference>
<protein>
    <submittedName>
        <fullName evidence="3">PadR family transcriptional regulator</fullName>
    </submittedName>
</protein>
<dbReference type="InterPro" id="IPR005149">
    <property type="entry name" value="Tscrpt_reg_PadR_N"/>
</dbReference>
<sequence length="179" mass="20987">MNILSYGLLALVSRTEASGYDLMLKIQPFWQAKHSQIYPLLGSMEEQGLLSAKWIQQADKPDKKLYSITPAGTDKLHEWLLEETAPPVMRDEFNLKCFCIHLAEPSEVRRMFAGRRKYHVERMKYYKDIQDAIPQEYRNPGHIGFEDYILLQKAVMRTKASIDWIDWVEQEYGQWTAEA</sequence>
<dbReference type="Pfam" id="PF10400">
    <property type="entry name" value="Vir_act_alpha_C"/>
    <property type="match status" value="1"/>
</dbReference>
<evidence type="ECO:0000259" key="1">
    <source>
        <dbReference type="Pfam" id="PF03551"/>
    </source>
</evidence>
<evidence type="ECO:0000313" key="4">
    <source>
        <dbReference type="Proteomes" id="UP000316968"/>
    </source>
</evidence>
<dbReference type="Pfam" id="PF03551">
    <property type="entry name" value="PadR"/>
    <property type="match status" value="1"/>
</dbReference>
<feature type="domain" description="Transcription regulator PadR N-terminal" evidence="1">
    <location>
        <begin position="8"/>
        <end position="78"/>
    </location>
</feature>
<dbReference type="KEGG" id="saca:FFV09_23225"/>
<dbReference type="Gene3D" id="1.10.10.10">
    <property type="entry name" value="Winged helix-like DNA-binding domain superfamily/Winged helix DNA-binding domain"/>
    <property type="match status" value="1"/>
</dbReference>
<dbReference type="PANTHER" id="PTHR43252">
    <property type="entry name" value="TRANSCRIPTIONAL REGULATOR YQJI"/>
    <property type="match status" value="1"/>
</dbReference>
<reference evidence="3 4" key="1">
    <citation type="submission" date="2019-06" db="EMBL/GenBank/DDBJ databases">
        <title>Saccharibacillus brassicae sp. nov., an endophytic bacterium isolated from Chinese cabbage seeds (Brassica pekinensis).</title>
        <authorList>
            <person name="Jiang L."/>
            <person name="Lee J."/>
            <person name="Kim S.W."/>
        </authorList>
    </citation>
    <scope>NUCLEOTIDE SEQUENCE [LARGE SCALE GENOMIC DNA]</scope>
    <source>
        <strain evidence="4">KCTC 43072 / ATSA2</strain>
    </source>
</reference>
<name>A0A4Y6V4T1_SACBS</name>
<gene>
    <name evidence="3" type="ORF">FFV09_23225</name>
</gene>
<dbReference type="Proteomes" id="UP000316968">
    <property type="component" value="Chromosome"/>
</dbReference>
<accession>A0A4Y6V4T1</accession>
<dbReference type="OrthoDB" id="9783723at2"/>
<dbReference type="InterPro" id="IPR018309">
    <property type="entry name" value="Tscrpt_reg_PadR_C"/>
</dbReference>
<dbReference type="PANTHER" id="PTHR43252:SF4">
    <property type="entry name" value="TRANSCRIPTIONAL REGULATORY PROTEIN"/>
    <property type="match status" value="1"/>
</dbReference>
<dbReference type="RefSeq" id="WP_141450089.1">
    <property type="nucleotide sequence ID" value="NZ_CP041217.1"/>
</dbReference>
<dbReference type="AlphaFoldDB" id="A0A4Y6V4T1"/>